<name>A0A1G9I6V8_9GAMM</name>
<evidence type="ECO:0000313" key="1">
    <source>
        <dbReference type="EMBL" id="SDL20553.1"/>
    </source>
</evidence>
<dbReference type="GO" id="GO:0009055">
    <property type="term" value="F:electron transfer activity"/>
    <property type="evidence" value="ECO:0007669"/>
    <property type="project" value="InterPro"/>
</dbReference>
<dbReference type="Gene3D" id="1.10.760.10">
    <property type="entry name" value="Cytochrome c-like domain"/>
    <property type="match status" value="1"/>
</dbReference>
<dbReference type="AlphaFoldDB" id="A0A1G9I6V8"/>
<gene>
    <name evidence="1" type="ORF">SAMN05192555_10375</name>
</gene>
<accession>A0A1G9I6V8</accession>
<sequence length="59" mass="6462">MASFPSLAGRDADYLSSRLMQYRAGEQVGPNTALMASNATDLSDEEIDNLADYMSESFH</sequence>
<proteinExistence type="predicted"/>
<protein>
    <recommendedName>
        <fullName evidence="3">Cytochrome c553</fullName>
    </recommendedName>
</protein>
<dbReference type="Proteomes" id="UP000199107">
    <property type="component" value="Unassembled WGS sequence"/>
</dbReference>
<keyword evidence="2" id="KW-1185">Reference proteome</keyword>
<evidence type="ECO:0000313" key="2">
    <source>
        <dbReference type="Proteomes" id="UP000199107"/>
    </source>
</evidence>
<reference evidence="2" key="1">
    <citation type="submission" date="2016-10" db="EMBL/GenBank/DDBJ databases">
        <authorList>
            <person name="Varghese N."/>
            <person name="Submissions S."/>
        </authorList>
    </citation>
    <scope>NUCLEOTIDE SEQUENCE [LARGE SCALE GENOMIC DNA]</scope>
    <source>
        <strain evidence="2">AAP</strain>
    </source>
</reference>
<dbReference type="GO" id="GO:0020037">
    <property type="term" value="F:heme binding"/>
    <property type="evidence" value="ECO:0007669"/>
    <property type="project" value="InterPro"/>
</dbReference>
<dbReference type="EMBL" id="FNGH01000003">
    <property type="protein sequence ID" value="SDL20553.1"/>
    <property type="molecule type" value="Genomic_DNA"/>
</dbReference>
<dbReference type="SUPFAM" id="SSF46626">
    <property type="entry name" value="Cytochrome c"/>
    <property type="match status" value="1"/>
</dbReference>
<evidence type="ECO:0008006" key="3">
    <source>
        <dbReference type="Google" id="ProtNLM"/>
    </source>
</evidence>
<organism evidence="1 2">
    <name type="scientific">Franzmannia pantelleriensis</name>
    <dbReference type="NCBI Taxonomy" id="48727"/>
    <lineage>
        <taxon>Bacteria</taxon>
        <taxon>Pseudomonadati</taxon>
        <taxon>Pseudomonadota</taxon>
        <taxon>Gammaproteobacteria</taxon>
        <taxon>Oceanospirillales</taxon>
        <taxon>Halomonadaceae</taxon>
        <taxon>Franzmannia</taxon>
    </lineage>
</organism>
<dbReference type="InterPro" id="IPR036909">
    <property type="entry name" value="Cyt_c-like_dom_sf"/>
</dbReference>
<dbReference type="STRING" id="48727.SAMN05192555_10375"/>